<dbReference type="EMBL" id="UINC01080016">
    <property type="protein sequence ID" value="SVC22571.1"/>
    <property type="molecule type" value="Genomic_DNA"/>
</dbReference>
<dbReference type="HAMAP" id="MF_00161">
    <property type="entry name" value="LspA"/>
    <property type="match status" value="1"/>
</dbReference>
<sequence>MSSSIRLGLIVALASILFDQASKWWILVEVMDPPKVIPVTSLLNFVLTWNRGVSFGLFNNEGNFGAWFFSILAIIIVGILLIWLRKAETKVQSISLGFIIGGAIGNVIDRVNHLAVLDFIDFHLGSSHWPAFNAADSFITLGAAVLIVDSLFSVQKNNDNVNDNVRTR</sequence>
<keyword evidence="6 7" id="KW-0472">Membrane</keyword>
<evidence type="ECO:0000256" key="3">
    <source>
        <dbReference type="ARBA" id="ARBA00022692"/>
    </source>
</evidence>
<dbReference type="GO" id="GO:0004190">
    <property type="term" value="F:aspartic-type endopeptidase activity"/>
    <property type="evidence" value="ECO:0007669"/>
    <property type="project" value="InterPro"/>
</dbReference>
<evidence type="ECO:0000256" key="1">
    <source>
        <dbReference type="ARBA" id="ARBA00022475"/>
    </source>
</evidence>
<reference evidence="8" key="1">
    <citation type="submission" date="2018-05" db="EMBL/GenBank/DDBJ databases">
        <authorList>
            <person name="Lanie J.A."/>
            <person name="Ng W.-L."/>
            <person name="Kazmierczak K.M."/>
            <person name="Andrzejewski T.M."/>
            <person name="Davidsen T.M."/>
            <person name="Wayne K.J."/>
            <person name="Tettelin H."/>
            <person name="Glass J.I."/>
            <person name="Rusch D."/>
            <person name="Podicherti R."/>
            <person name="Tsui H.-C.T."/>
            <person name="Winkler M.E."/>
        </authorList>
    </citation>
    <scope>NUCLEOTIDE SEQUENCE</scope>
</reference>
<dbReference type="NCBIfam" id="TIGR00077">
    <property type="entry name" value="lspA"/>
    <property type="match status" value="1"/>
</dbReference>
<accession>A0A382KIN7</accession>
<gene>
    <name evidence="8" type="ORF">METZ01_LOCUS275425</name>
</gene>
<keyword evidence="2" id="KW-0645">Protease</keyword>
<feature type="transmembrane region" description="Helical" evidence="7">
    <location>
        <begin position="91"/>
        <end position="108"/>
    </location>
</feature>
<dbReference type="AlphaFoldDB" id="A0A382KIN7"/>
<keyword evidence="3 7" id="KW-0812">Transmembrane</keyword>
<dbReference type="GO" id="GO:0016020">
    <property type="term" value="C:membrane"/>
    <property type="evidence" value="ECO:0007669"/>
    <property type="project" value="InterPro"/>
</dbReference>
<feature type="transmembrane region" description="Helical" evidence="7">
    <location>
        <begin position="128"/>
        <end position="148"/>
    </location>
</feature>
<protein>
    <recommendedName>
        <fullName evidence="9">Lipoprotein signal peptidase</fullName>
    </recommendedName>
</protein>
<dbReference type="GO" id="GO:0006508">
    <property type="term" value="P:proteolysis"/>
    <property type="evidence" value="ECO:0007669"/>
    <property type="project" value="UniProtKB-KW"/>
</dbReference>
<evidence type="ECO:0000313" key="8">
    <source>
        <dbReference type="EMBL" id="SVC22571.1"/>
    </source>
</evidence>
<dbReference type="PRINTS" id="PR00781">
    <property type="entry name" value="LIPOSIGPTASE"/>
</dbReference>
<dbReference type="PANTHER" id="PTHR33695">
    <property type="entry name" value="LIPOPROTEIN SIGNAL PEPTIDASE"/>
    <property type="match status" value="1"/>
</dbReference>
<evidence type="ECO:0000256" key="2">
    <source>
        <dbReference type="ARBA" id="ARBA00022670"/>
    </source>
</evidence>
<evidence type="ECO:0000256" key="5">
    <source>
        <dbReference type="ARBA" id="ARBA00022989"/>
    </source>
</evidence>
<feature type="transmembrane region" description="Helical" evidence="7">
    <location>
        <begin position="64"/>
        <end position="84"/>
    </location>
</feature>
<keyword evidence="1" id="KW-1003">Cell membrane</keyword>
<evidence type="ECO:0000256" key="4">
    <source>
        <dbReference type="ARBA" id="ARBA00022801"/>
    </source>
</evidence>
<evidence type="ECO:0000256" key="6">
    <source>
        <dbReference type="ARBA" id="ARBA00023136"/>
    </source>
</evidence>
<dbReference type="PANTHER" id="PTHR33695:SF1">
    <property type="entry name" value="LIPOPROTEIN SIGNAL PEPTIDASE"/>
    <property type="match status" value="1"/>
</dbReference>
<dbReference type="InterPro" id="IPR001872">
    <property type="entry name" value="Peptidase_A8"/>
</dbReference>
<dbReference type="PROSITE" id="PS00855">
    <property type="entry name" value="SPASE_II"/>
    <property type="match status" value="1"/>
</dbReference>
<organism evidence="8">
    <name type="scientific">marine metagenome</name>
    <dbReference type="NCBI Taxonomy" id="408172"/>
    <lineage>
        <taxon>unclassified sequences</taxon>
        <taxon>metagenomes</taxon>
        <taxon>ecological metagenomes</taxon>
    </lineage>
</organism>
<name>A0A382KIN7_9ZZZZ</name>
<evidence type="ECO:0008006" key="9">
    <source>
        <dbReference type="Google" id="ProtNLM"/>
    </source>
</evidence>
<keyword evidence="5 7" id="KW-1133">Transmembrane helix</keyword>
<dbReference type="Pfam" id="PF01252">
    <property type="entry name" value="Peptidase_A8"/>
    <property type="match status" value="1"/>
</dbReference>
<proteinExistence type="inferred from homology"/>
<evidence type="ECO:0000256" key="7">
    <source>
        <dbReference type="SAM" id="Phobius"/>
    </source>
</evidence>
<keyword evidence="4" id="KW-0378">Hydrolase</keyword>